<protein>
    <submittedName>
        <fullName evidence="1">Uncharacterized protein</fullName>
    </submittedName>
</protein>
<gene>
    <name evidence="1" type="ORF">RJ641_009460</name>
</gene>
<reference evidence="1 2" key="1">
    <citation type="submission" date="2023-12" db="EMBL/GenBank/DDBJ databases">
        <title>A high-quality genome assembly for Dillenia turbinata (Dilleniales).</title>
        <authorList>
            <person name="Chanderbali A."/>
        </authorList>
    </citation>
    <scope>NUCLEOTIDE SEQUENCE [LARGE SCALE GENOMIC DNA]</scope>
    <source>
        <strain evidence="1">LSX21</strain>
        <tissue evidence="1">Leaf</tissue>
    </source>
</reference>
<comment type="caution">
    <text evidence="1">The sequence shown here is derived from an EMBL/GenBank/DDBJ whole genome shotgun (WGS) entry which is preliminary data.</text>
</comment>
<sequence length="104" mass="11720">MGEIFPKFISIQWMGSAFVRYPLPISVNSEMGFCLYIPFHGVPLLSGSFSLFSFMLTSSATSSFLRSHYFSFMVFQGCKVKNIGICKHKFLEGKEEPPVSTSTR</sequence>
<dbReference type="EMBL" id="JBAMMX010000016">
    <property type="protein sequence ID" value="KAK6925134.1"/>
    <property type="molecule type" value="Genomic_DNA"/>
</dbReference>
<dbReference type="AlphaFoldDB" id="A0AAN8V240"/>
<accession>A0AAN8V240</accession>
<dbReference type="Proteomes" id="UP001370490">
    <property type="component" value="Unassembled WGS sequence"/>
</dbReference>
<organism evidence="1 2">
    <name type="scientific">Dillenia turbinata</name>
    <dbReference type="NCBI Taxonomy" id="194707"/>
    <lineage>
        <taxon>Eukaryota</taxon>
        <taxon>Viridiplantae</taxon>
        <taxon>Streptophyta</taxon>
        <taxon>Embryophyta</taxon>
        <taxon>Tracheophyta</taxon>
        <taxon>Spermatophyta</taxon>
        <taxon>Magnoliopsida</taxon>
        <taxon>eudicotyledons</taxon>
        <taxon>Gunneridae</taxon>
        <taxon>Pentapetalae</taxon>
        <taxon>Dilleniales</taxon>
        <taxon>Dilleniaceae</taxon>
        <taxon>Dillenia</taxon>
    </lineage>
</organism>
<name>A0AAN8V240_9MAGN</name>
<proteinExistence type="predicted"/>
<keyword evidence="2" id="KW-1185">Reference proteome</keyword>
<evidence type="ECO:0000313" key="1">
    <source>
        <dbReference type="EMBL" id="KAK6925134.1"/>
    </source>
</evidence>
<feature type="non-terminal residue" evidence="1">
    <location>
        <position position="104"/>
    </location>
</feature>
<evidence type="ECO:0000313" key="2">
    <source>
        <dbReference type="Proteomes" id="UP001370490"/>
    </source>
</evidence>